<proteinExistence type="predicted"/>
<organism evidence="1 2">
    <name type="scientific">Liparis tanakae</name>
    <name type="common">Tanaka's snailfish</name>
    <dbReference type="NCBI Taxonomy" id="230148"/>
    <lineage>
        <taxon>Eukaryota</taxon>
        <taxon>Metazoa</taxon>
        <taxon>Chordata</taxon>
        <taxon>Craniata</taxon>
        <taxon>Vertebrata</taxon>
        <taxon>Euteleostomi</taxon>
        <taxon>Actinopterygii</taxon>
        <taxon>Neopterygii</taxon>
        <taxon>Teleostei</taxon>
        <taxon>Neoteleostei</taxon>
        <taxon>Acanthomorphata</taxon>
        <taxon>Eupercaria</taxon>
        <taxon>Perciformes</taxon>
        <taxon>Cottioidei</taxon>
        <taxon>Cottales</taxon>
        <taxon>Liparidae</taxon>
        <taxon>Liparis</taxon>
    </lineage>
</organism>
<reference evidence="1 2" key="1">
    <citation type="submission" date="2019-03" db="EMBL/GenBank/DDBJ databases">
        <title>First draft genome of Liparis tanakae, snailfish: a comprehensive survey of snailfish specific genes.</title>
        <authorList>
            <person name="Kim W."/>
            <person name="Song I."/>
            <person name="Jeong J.-H."/>
            <person name="Kim D."/>
            <person name="Kim S."/>
            <person name="Ryu S."/>
            <person name="Song J.Y."/>
            <person name="Lee S.K."/>
        </authorList>
    </citation>
    <scope>NUCLEOTIDE SEQUENCE [LARGE SCALE GENOMIC DNA]</scope>
    <source>
        <tissue evidence="1">Muscle</tissue>
    </source>
</reference>
<name>A0A4Z2IDY2_9TELE</name>
<gene>
    <name evidence="1" type="ORF">EYF80_013707</name>
</gene>
<evidence type="ECO:0000313" key="1">
    <source>
        <dbReference type="EMBL" id="TNN76176.1"/>
    </source>
</evidence>
<dbReference type="EMBL" id="SRLO01000096">
    <property type="protein sequence ID" value="TNN76176.1"/>
    <property type="molecule type" value="Genomic_DNA"/>
</dbReference>
<dbReference type="AlphaFoldDB" id="A0A4Z2IDY2"/>
<sequence>MVTDEGYNHRVLQITFTWTSQQLCGFSSGDDGQRVREHFSYKKTRPDGVFTNGALAVSPGVHTITLEQS</sequence>
<accession>A0A4Z2IDY2</accession>
<evidence type="ECO:0000313" key="2">
    <source>
        <dbReference type="Proteomes" id="UP000314294"/>
    </source>
</evidence>
<protein>
    <submittedName>
        <fullName evidence="1">Uncharacterized protein</fullName>
    </submittedName>
</protein>
<keyword evidence="2" id="KW-1185">Reference proteome</keyword>
<dbReference type="Proteomes" id="UP000314294">
    <property type="component" value="Unassembled WGS sequence"/>
</dbReference>
<comment type="caution">
    <text evidence="1">The sequence shown here is derived from an EMBL/GenBank/DDBJ whole genome shotgun (WGS) entry which is preliminary data.</text>
</comment>